<dbReference type="Proteomes" id="UP001152622">
    <property type="component" value="Chromosome 21"/>
</dbReference>
<comment type="caution">
    <text evidence="2">The sequence shown here is derived from an EMBL/GenBank/DDBJ whole genome shotgun (WGS) entry which is preliminary data.</text>
</comment>
<name>A0A9Q1IC87_SYNKA</name>
<keyword evidence="3" id="KW-1185">Reference proteome</keyword>
<evidence type="ECO:0000313" key="2">
    <source>
        <dbReference type="EMBL" id="KAJ8334364.1"/>
    </source>
</evidence>
<dbReference type="PANTHER" id="PTHR15736">
    <property type="entry name" value="PROTEIN FAM131B-RELATED"/>
    <property type="match status" value="1"/>
</dbReference>
<protein>
    <submittedName>
        <fullName evidence="2">Uncharacterized protein</fullName>
    </submittedName>
</protein>
<dbReference type="AlphaFoldDB" id="A0A9Q1IC87"/>
<dbReference type="PANTHER" id="PTHR15736:SF9">
    <property type="entry name" value="PROTEIN FAM131B"/>
    <property type="match status" value="1"/>
</dbReference>
<comment type="similarity">
    <text evidence="1">Belongs to the FAM131 family.</text>
</comment>
<gene>
    <name evidence="2" type="ORF">SKAU_G00400030</name>
</gene>
<organism evidence="2 3">
    <name type="scientific">Synaphobranchus kaupii</name>
    <name type="common">Kaup's arrowtooth eel</name>
    <dbReference type="NCBI Taxonomy" id="118154"/>
    <lineage>
        <taxon>Eukaryota</taxon>
        <taxon>Metazoa</taxon>
        <taxon>Chordata</taxon>
        <taxon>Craniata</taxon>
        <taxon>Vertebrata</taxon>
        <taxon>Euteleostomi</taxon>
        <taxon>Actinopterygii</taxon>
        <taxon>Neopterygii</taxon>
        <taxon>Teleostei</taxon>
        <taxon>Anguilliformes</taxon>
        <taxon>Synaphobranchidae</taxon>
        <taxon>Synaphobranchus</taxon>
    </lineage>
</organism>
<dbReference type="InterPro" id="IPR026782">
    <property type="entry name" value="FAM131"/>
</dbReference>
<dbReference type="EMBL" id="JAINUF010000021">
    <property type="protein sequence ID" value="KAJ8334364.1"/>
    <property type="molecule type" value="Genomic_DNA"/>
</dbReference>
<reference evidence="2" key="1">
    <citation type="journal article" date="2023" name="Science">
        <title>Genome structures resolve the early diversification of teleost fishes.</title>
        <authorList>
            <person name="Parey E."/>
            <person name="Louis A."/>
            <person name="Montfort J."/>
            <person name="Bouchez O."/>
            <person name="Roques C."/>
            <person name="Iampietro C."/>
            <person name="Lluch J."/>
            <person name="Castinel A."/>
            <person name="Donnadieu C."/>
            <person name="Desvignes T."/>
            <person name="Floi Bucao C."/>
            <person name="Jouanno E."/>
            <person name="Wen M."/>
            <person name="Mejri S."/>
            <person name="Dirks R."/>
            <person name="Jansen H."/>
            <person name="Henkel C."/>
            <person name="Chen W.J."/>
            <person name="Zahm M."/>
            <person name="Cabau C."/>
            <person name="Klopp C."/>
            <person name="Thompson A.W."/>
            <person name="Robinson-Rechavi M."/>
            <person name="Braasch I."/>
            <person name="Lecointre G."/>
            <person name="Bobe J."/>
            <person name="Postlethwait J.H."/>
            <person name="Berthelot C."/>
            <person name="Roest Crollius H."/>
            <person name="Guiguen Y."/>
        </authorList>
    </citation>
    <scope>NUCLEOTIDE SEQUENCE</scope>
    <source>
        <strain evidence="2">WJC10195</strain>
    </source>
</reference>
<sequence length="78" mass="8184">MGCIGSKTLIADGVPVQKDGEQHGRTDLSWEGINLSMEDTTSILPRLKRNSNSNTYGIGALAKSSLTGVSGVCLSCGW</sequence>
<evidence type="ECO:0000256" key="1">
    <source>
        <dbReference type="ARBA" id="ARBA00010635"/>
    </source>
</evidence>
<proteinExistence type="inferred from homology"/>
<dbReference type="OrthoDB" id="8899318at2759"/>
<evidence type="ECO:0000313" key="3">
    <source>
        <dbReference type="Proteomes" id="UP001152622"/>
    </source>
</evidence>
<accession>A0A9Q1IC87</accession>